<accession>A0A3Q7ECP6</accession>
<keyword evidence="3" id="KW-1185">Reference proteome</keyword>
<dbReference type="OMA" id="FEMFMEN"/>
<proteinExistence type="predicted"/>
<evidence type="ECO:0000313" key="3">
    <source>
        <dbReference type="Proteomes" id="UP000004994"/>
    </source>
</evidence>
<sequence>MDNQSSKNHKTQKEEHAKTPKKRGRKLAMAISRPPLPPHNCTNIQPTGEECTALQLPQPSYVTHDEPGTSNVNIDVGKPQEVPGFEDFSSEPPDQLLRRSTRVSGIGSTPPPKRRKVVHPHKTKVSKSTTVEKQRTQNVYTPDLPTFQADNVSNVPVNSDFQKVIFENSQLEGLKQYLKGYKHNFDQDIGGSTVDADEQTDKVDQQSVSPNHMDCSKEQQMEDVVEVIHSPQRSHVLIEKVSLNNENHNIEKHTTSIFSVDTSTEVENNVQPLCLISHVEQNESAFWLSDSQLPTQLRVKKSSLPPDTETPAPRHRMPARILRSLYLTDFGSND</sequence>
<reference evidence="2" key="2">
    <citation type="submission" date="2019-01" db="UniProtKB">
        <authorList>
            <consortium name="EnsemblPlants"/>
        </authorList>
    </citation>
    <scope>IDENTIFICATION</scope>
    <source>
        <strain evidence="2">cv. Heinz 1706</strain>
    </source>
</reference>
<dbReference type="PANTHER" id="PTHR48302">
    <property type="entry name" value="ULP1 PROTEASE FAMILY, C-TERMINAL CATALYTIC DOMAIN CONTAINING PROTEIN"/>
    <property type="match status" value="1"/>
</dbReference>
<dbReference type="AlphaFoldDB" id="A0A3Q7ECP6"/>
<dbReference type="PaxDb" id="4081-Solyc01g044290.1.1"/>
<organism evidence="2">
    <name type="scientific">Solanum lycopersicum</name>
    <name type="common">Tomato</name>
    <name type="synonym">Lycopersicon esculentum</name>
    <dbReference type="NCBI Taxonomy" id="4081"/>
    <lineage>
        <taxon>Eukaryota</taxon>
        <taxon>Viridiplantae</taxon>
        <taxon>Streptophyta</taxon>
        <taxon>Embryophyta</taxon>
        <taxon>Tracheophyta</taxon>
        <taxon>Spermatophyta</taxon>
        <taxon>Magnoliopsida</taxon>
        <taxon>eudicotyledons</taxon>
        <taxon>Gunneridae</taxon>
        <taxon>Pentapetalae</taxon>
        <taxon>asterids</taxon>
        <taxon>lamiids</taxon>
        <taxon>Solanales</taxon>
        <taxon>Solanaceae</taxon>
        <taxon>Solanoideae</taxon>
        <taxon>Solaneae</taxon>
        <taxon>Solanum</taxon>
        <taxon>Solanum subgen. Lycopersicon</taxon>
    </lineage>
</organism>
<protein>
    <submittedName>
        <fullName evidence="2">Uncharacterized protein</fullName>
    </submittedName>
</protein>
<dbReference type="InParanoid" id="A0A3Q7ECP6"/>
<feature type="region of interest" description="Disordered" evidence="1">
    <location>
        <begin position="1"/>
        <end position="46"/>
    </location>
</feature>
<name>A0A3Q7ECP6_SOLLC</name>
<dbReference type="Gramene" id="Solyc01g044277.1.1">
    <property type="protein sequence ID" value="Solyc01g044277.1.1"/>
    <property type="gene ID" value="Solyc01g044277.1"/>
</dbReference>
<dbReference type="PANTHER" id="PTHR48302:SF2">
    <property type="entry name" value="DUF1985 DOMAIN-CONTAINING PROTEIN"/>
    <property type="match status" value="1"/>
</dbReference>
<reference evidence="2" key="1">
    <citation type="journal article" date="2012" name="Nature">
        <title>The tomato genome sequence provides insights into fleshy fruit evolution.</title>
        <authorList>
            <consortium name="Tomato Genome Consortium"/>
        </authorList>
    </citation>
    <scope>NUCLEOTIDE SEQUENCE [LARGE SCALE GENOMIC DNA]</scope>
    <source>
        <strain evidence="2">cv. Heinz 1706</strain>
    </source>
</reference>
<feature type="region of interest" description="Disordered" evidence="1">
    <location>
        <begin position="59"/>
        <end position="116"/>
    </location>
</feature>
<dbReference type="EnsemblPlants" id="Solyc01g044277.1.1">
    <property type="protein sequence ID" value="Solyc01g044277.1.1"/>
    <property type="gene ID" value="Solyc01g044277.1"/>
</dbReference>
<evidence type="ECO:0000256" key="1">
    <source>
        <dbReference type="SAM" id="MobiDB-lite"/>
    </source>
</evidence>
<dbReference type="Proteomes" id="UP000004994">
    <property type="component" value="Chromosome 1"/>
</dbReference>
<evidence type="ECO:0000313" key="2">
    <source>
        <dbReference type="EnsemblPlants" id="Solyc01g044277.1.1"/>
    </source>
</evidence>